<gene>
    <name evidence="1" type="ORF">PoB_004420600</name>
</gene>
<evidence type="ECO:0000313" key="1">
    <source>
        <dbReference type="EMBL" id="GFO17701.1"/>
    </source>
</evidence>
<dbReference type="EMBL" id="BLXT01004871">
    <property type="protein sequence ID" value="GFO17701.1"/>
    <property type="molecule type" value="Genomic_DNA"/>
</dbReference>
<accession>A0AAV4BFT9</accession>
<dbReference type="AlphaFoldDB" id="A0AAV4BFT9"/>
<reference evidence="1 2" key="1">
    <citation type="journal article" date="2021" name="Elife">
        <title>Chloroplast acquisition without the gene transfer in kleptoplastic sea slugs, Plakobranchus ocellatus.</title>
        <authorList>
            <person name="Maeda T."/>
            <person name="Takahashi S."/>
            <person name="Yoshida T."/>
            <person name="Shimamura S."/>
            <person name="Takaki Y."/>
            <person name="Nagai Y."/>
            <person name="Toyoda A."/>
            <person name="Suzuki Y."/>
            <person name="Arimoto A."/>
            <person name="Ishii H."/>
            <person name="Satoh N."/>
            <person name="Nishiyama T."/>
            <person name="Hasebe M."/>
            <person name="Maruyama T."/>
            <person name="Minagawa J."/>
            <person name="Obokata J."/>
            <person name="Shigenobu S."/>
        </authorList>
    </citation>
    <scope>NUCLEOTIDE SEQUENCE [LARGE SCALE GENOMIC DNA]</scope>
</reference>
<dbReference type="Proteomes" id="UP000735302">
    <property type="component" value="Unassembled WGS sequence"/>
</dbReference>
<organism evidence="1 2">
    <name type="scientific">Plakobranchus ocellatus</name>
    <dbReference type="NCBI Taxonomy" id="259542"/>
    <lineage>
        <taxon>Eukaryota</taxon>
        <taxon>Metazoa</taxon>
        <taxon>Spiralia</taxon>
        <taxon>Lophotrochozoa</taxon>
        <taxon>Mollusca</taxon>
        <taxon>Gastropoda</taxon>
        <taxon>Heterobranchia</taxon>
        <taxon>Euthyneura</taxon>
        <taxon>Panpulmonata</taxon>
        <taxon>Sacoglossa</taxon>
        <taxon>Placobranchoidea</taxon>
        <taxon>Plakobranchidae</taxon>
        <taxon>Plakobranchus</taxon>
    </lineage>
</organism>
<sequence>MISFSENLSGQLNLTHVRMTVQLDAVIQALQYSLICRKLRLRVKPFKSSILNTKGHTSNGVKEGSSLCLTGRSEKGASTSKCIELLETGKSLPTEAFDAWARVTTQATDEFGNTADDSGLSELKPLMLPSITSAIGLSNKQASTLPEKYGV</sequence>
<proteinExistence type="predicted"/>
<name>A0AAV4BFT9_9GAST</name>
<keyword evidence="2" id="KW-1185">Reference proteome</keyword>
<protein>
    <submittedName>
        <fullName evidence="1">Uncharacterized protein</fullName>
    </submittedName>
</protein>
<comment type="caution">
    <text evidence="1">The sequence shown here is derived from an EMBL/GenBank/DDBJ whole genome shotgun (WGS) entry which is preliminary data.</text>
</comment>
<evidence type="ECO:0000313" key="2">
    <source>
        <dbReference type="Proteomes" id="UP000735302"/>
    </source>
</evidence>